<organism evidence="2 3">
    <name type="scientific">Pandoraea pulmonicola</name>
    <dbReference type="NCBI Taxonomy" id="93221"/>
    <lineage>
        <taxon>Bacteria</taxon>
        <taxon>Pseudomonadati</taxon>
        <taxon>Pseudomonadota</taxon>
        <taxon>Betaproteobacteria</taxon>
        <taxon>Burkholderiales</taxon>
        <taxon>Burkholderiaceae</taxon>
        <taxon>Pandoraea</taxon>
    </lineage>
</organism>
<dbReference type="AlphaFoldDB" id="A0AAJ5D057"/>
<feature type="transmembrane region" description="Helical" evidence="1">
    <location>
        <begin position="89"/>
        <end position="106"/>
    </location>
</feature>
<feature type="transmembrane region" description="Helical" evidence="1">
    <location>
        <begin position="63"/>
        <end position="82"/>
    </location>
</feature>
<evidence type="ECO:0000256" key="1">
    <source>
        <dbReference type="SAM" id="Phobius"/>
    </source>
</evidence>
<name>A0AAJ5D057_PANPU</name>
<evidence type="ECO:0000313" key="2">
    <source>
        <dbReference type="EMBL" id="SUA90277.1"/>
    </source>
</evidence>
<accession>A0AAJ5D057</accession>
<gene>
    <name evidence="2" type="ORF">NCTC13159_01760</name>
</gene>
<dbReference type="EMBL" id="UGSJ01000001">
    <property type="protein sequence ID" value="SUA90277.1"/>
    <property type="molecule type" value="Genomic_DNA"/>
</dbReference>
<feature type="transmembrane region" description="Helical" evidence="1">
    <location>
        <begin position="193"/>
        <end position="214"/>
    </location>
</feature>
<dbReference type="Proteomes" id="UP000254589">
    <property type="component" value="Unassembled WGS sequence"/>
</dbReference>
<dbReference type="RefSeq" id="WP_147284561.1">
    <property type="nucleotide sequence ID" value="NZ_CP010310.2"/>
</dbReference>
<sequence length="280" mass="31033">MISRIFDHPFSILGAERCLVATRVSVAITVAVWVIFGPFSAFYPEEEALLYQPSGLATLIPPLGHVSFVALRLAVVAGCLGMCWRRTELVATWLTAMAFAVLNGYVSGFSSIWNYNTHLNIFLVALSFSPARSTTSQRSDEVRSSIVFFMRLQVAIIYLQAGLAKLVLGGLNWPSRAPFIHLVLQGSWASSWFTSYPQLIEMGGVLVIAIELSLPVLLMCRRTRRAAALVAIGLHSVFFVTLGISFWHLWVLFPALFLLDSAQSRTHSGLITQYATNRYD</sequence>
<keyword evidence="1" id="KW-1133">Transmembrane helix</keyword>
<evidence type="ECO:0000313" key="3">
    <source>
        <dbReference type="Proteomes" id="UP000254589"/>
    </source>
</evidence>
<reference evidence="2 3" key="1">
    <citation type="submission" date="2018-06" db="EMBL/GenBank/DDBJ databases">
        <authorList>
            <consortium name="Pathogen Informatics"/>
            <person name="Doyle S."/>
        </authorList>
    </citation>
    <scope>NUCLEOTIDE SEQUENCE [LARGE SCALE GENOMIC DNA]</scope>
    <source>
        <strain evidence="2 3">NCTC13159</strain>
    </source>
</reference>
<feature type="transmembrane region" description="Helical" evidence="1">
    <location>
        <begin position="226"/>
        <end position="250"/>
    </location>
</feature>
<keyword evidence="1" id="KW-0812">Transmembrane</keyword>
<comment type="caution">
    <text evidence="2">The sequence shown here is derived from an EMBL/GenBank/DDBJ whole genome shotgun (WGS) entry which is preliminary data.</text>
</comment>
<proteinExistence type="predicted"/>
<keyword evidence="1" id="KW-0472">Membrane</keyword>
<protein>
    <recommendedName>
        <fullName evidence="4">HTTM domain-containing protein</fullName>
    </recommendedName>
</protein>
<feature type="transmembrane region" description="Helical" evidence="1">
    <location>
        <begin position="20"/>
        <end position="43"/>
    </location>
</feature>
<evidence type="ECO:0008006" key="4">
    <source>
        <dbReference type="Google" id="ProtNLM"/>
    </source>
</evidence>